<dbReference type="InterPro" id="IPR001537">
    <property type="entry name" value="SpoU_MeTrfase"/>
</dbReference>
<dbReference type="GO" id="GO:0008173">
    <property type="term" value="F:RNA methyltransferase activity"/>
    <property type="evidence" value="ECO:0007669"/>
    <property type="project" value="InterPro"/>
</dbReference>
<dbReference type="InterPro" id="IPR051259">
    <property type="entry name" value="rRNA_Methyltransferase"/>
</dbReference>
<dbReference type="GO" id="GO:0006396">
    <property type="term" value="P:RNA processing"/>
    <property type="evidence" value="ECO:0007669"/>
    <property type="project" value="InterPro"/>
</dbReference>
<protein>
    <submittedName>
        <fullName evidence="5">RNA methyltransferase, TrmH family</fullName>
    </submittedName>
</protein>
<dbReference type="EMBL" id="FNAB01000002">
    <property type="protein sequence ID" value="SDC98850.1"/>
    <property type="molecule type" value="Genomic_DNA"/>
</dbReference>
<dbReference type="Pfam" id="PF22655">
    <property type="entry name" value="SpoU_sub_bind_like"/>
    <property type="match status" value="1"/>
</dbReference>
<dbReference type="SUPFAM" id="SSF75217">
    <property type="entry name" value="alpha/beta knot"/>
    <property type="match status" value="1"/>
</dbReference>
<feature type="domain" description="SpoU L30e-like N-terminal" evidence="4">
    <location>
        <begin position="20"/>
        <end position="110"/>
    </location>
</feature>
<gene>
    <name evidence="5" type="ORF">SAMN05444580_102306</name>
</gene>
<keyword evidence="6" id="KW-1185">Reference proteome</keyword>
<dbReference type="GO" id="GO:0003723">
    <property type="term" value="F:RNA binding"/>
    <property type="evidence" value="ECO:0007669"/>
    <property type="project" value="InterPro"/>
</dbReference>
<evidence type="ECO:0000313" key="5">
    <source>
        <dbReference type="EMBL" id="SDC98850.1"/>
    </source>
</evidence>
<dbReference type="InterPro" id="IPR029026">
    <property type="entry name" value="tRNA_m1G_MTases_N"/>
</dbReference>
<name>A0A1G6R2I4_9NOCA</name>
<dbReference type="Gene3D" id="3.40.1280.10">
    <property type="match status" value="1"/>
</dbReference>
<evidence type="ECO:0000256" key="1">
    <source>
        <dbReference type="ARBA" id="ARBA00022603"/>
    </source>
</evidence>
<evidence type="ECO:0000259" key="3">
    <source>
        <dbReference type="Pfam" id="PF00588"/>
    </source>
</evidence>
<evidence type="ECO:0000259" key="4">
    <source>
        <dbReference type="Pfam" id="PF22655"/>
    </source>
</evidence>
<accession>A0A1G6R2I4</accession>
<evidence type="ECO:0000256" key="2">
    <source>
        <dbReference type="ARBA" id="ARBA00022679"/>
    </source>
</evidence>
<proteinExistence type="predicted"/>
<evidence type="ECO:0000313" key="6">
    <source>
        <dbReference type="Proteomes" id="UP000199417"/>
    </source>
</evidence>
<dbReference type="SUPFAM" id="SSF55315">
    <property type="entry name" value="L30e-like"/>
    <property type="match status" value="1"/>
</dbReference>
<feature type="domain" description="tRNA/rRNA methyltransferase SpoU type" evidence="3">
    <location>
        <begin position="133"/>
        <end position="278"/>
    </location>
</feature>
<dbReference type="InterPro" id="IPR029064">
    <property type="entry name" value="Ribosomal_eL30-like_sf"/>
</dbReference>
<dbReference type="STRING" id="168276.SAMN05444580_102306"/>
<dbReference type="InterPro" id="IPR054578">
    <property type="entry name" value="SpoU_sub_bind-like_N"/>
</dbReference>
<dbReference type="Proteomes" id="UP000199417">
    <property type="component" value="Unassembled WGS sequence"/>
</dbReference>
<reference evidence="5 6" key="1">
    <citation type="submission" date="2016-10" db="EMBL/GenBank/DDBJ databases">
        <authorList>
            <person name="de Groot N.N."/>
        </authorList>
    </citation>
    <scope>NUCLEOTIDE SEQUENCE [LARGE SCALE GENOMIC DNA]</scope>
    <source>
        <strain evidence="5 6">JCM 11308</strain>
    </source>
</reference>
<dbReference type="Gene3D" id="3.30.1330.30">
    <property type="match status" value="1"/>
</dbReference>
<keyword evidence="2 5" id="KW-0808">Transferase</keyword>
<dbReference type="PANTHER" id="PTHR43191">
    <property type="entry name" value="RRNA METHYLTRANSFERASE 3"/>
    <property type="match status" value="1"/>
</dbReference>
<dbReference type="PANTHER" id="PTHR43191:SF2">
    <property type="entry name" value="RRNA METHYLTRANSFERASE 3, MITOCHONDRIAL"/>
    <property type="match status" value="1"/>
</dbReference>
<keyword evidence="1 5" id="KW-0489">Methyltransferase</keyword>
<dbReference type="GO" id="GO:0032259">
    <property type="term" value="P:methylation"/>
    <property type="evidence" value="ECO:0007669"/>
    <property type="project" value="UniProtKB-KW"/>
</dbReference>
<dbReference type="AlphaFoldDB" id="A0A1G6R2I4"/>
<dbReference type="InterPro" id="IPR029028">
    <property type="entry name" value="Alpha/beta_knot_MTases"/>
</dbReference>
<sequence length="292" mass="31095">MTKKTTRPTHGHDAKVTVRNARFQQWQSYLSTRAKRTKAARFLIQGVRPLTLALEHDWPAEALLYRLDGPPLSAWARGVLEEWRHEKVGVSGELMRELGEKSDSDPELIAVAKTRQRGLGSLTLRAAGDAAPLLVVFDRPTSPGNLGTLVRSADAFGADAVIVTGHAADPYDPQCVRASTGSLFAMPVYAAADASEVLAFRDRQRAGGVDLRVVGTDEDGDVPVFGHDFTGGTILVVGNETRGMSTGWRQACDVTVSIPIGGAASSLGAPSAGAVCLYEAARQRIQAPAGPR</sequence>
<dbReference type="Pfam" id="PF00588">
    <property type="entry name" value="SpoU_methylase"/>
    <property type="match status" value="1"/>
</dbReference>
<organism evidence="5 6">
    <name type="scientific">Rhodococcus tukisamuensis</name>
    <dbReference type="NCBI Taxonomy" id="168276"/>
    <lineage>
        <taxon>Bacteria</taxon>
        <taxon>Bacillati</taxon>
        <taxon>Actinomycetota</taxon>
        <taxon>Actinomycetes</taxon>
        <taxon>Mycobacteriales</taxon>
        <taxon>Nocardiaceae</taxon>
        <taxon>Rhodococcus</taxon>
    </lineage>
</organism>
<dbReference type="RefSeq" id="WP_072844081.1">
    <property type="nucleotide sequence ID" value="NZ_FNAB01000002.1"/>
</dbReference>